<comment type="caution">
    <text evidence="6">The sequence shown here is derived from an EMBL/GenBank/DDBJ whole genome shotgun (WGS) entry which is preliminary data.</text>
</comment>
<dbReference type="SUPFAM" id="SSF57845">
    <property type="entry name" value="B-box zinc-binding domain"/>
    <property type="match status" value="1"/>
</dbReference>
<accession>A0AAE1K718</accession>
<dbReference type="CDD" id="cd19756">
    <property type="entry name" value="Bbox2"/>
    <property type="match status" value="1"/>
</dbReference>
<organism evidence="6 7">
    <name type="scientific">Petrolisthes cinctipes</name>
    <name type="common">Flat porcelain crab</name>
    <dbReference type="NCBI Taxonomy" id="88211"/>
    <lineage>
        <taxon>Eukaryota</taxon>
        <taxon>Metazoa</taxon>
        <taxon>Ecdysozoa</taxon>
        <taxon>Arthropoda</taxon>
        <taxon>Crustacea</taxon>
        <taxon>Multicrustacea</taxon>
        <taxon>Malacostraca</taxon>
        <taxon>Eumalacostraca</taxon>
        <taxon>Eucarida</taxon>
        <taxon>Decapoda</taxon>
        <taxon>Pleocyemata</taxon>
        <taxon>Anomura</taxon>
        <taxon>Galatheoidea</taxon>
        <taxon>Porcellanidae</taxon>
        <taxon>Petrolisthes</taxon>
    </lineage>
</organism>
<reference evidence="6" key="1">
    <citation type="submission" date="2023-10" db="EMBL/GenBank/DDBJ databases">
        <title>Genome assemblies of two species of porcelain crab, Petrolisthes cinctipes and Petrolisthes manimaculis (Anomura: Porcellanidae).</title>
        <authorList>
            <person name="Angst P."/>
        </authorList>
    </citation>
    <scope>NUCLEOTIDE SEQUENCE</scope>
    <source>
        <strain evidence="6">PB745_01</strain>
        <tissue evidence="6">Gill</tissue>
    </source>
</reference>
<keyword evidence="2 4" id="KW-0863">Zinc-finger</keyword>
<dbReference type="PROSITE" id="PS50119">
    <property type="entry name" value="ZF_BBOX"/>
    <property type="match status" value="2"/>
</dbReference>
<dbReference type="AlphaFoldDB" id="A0AAE1K718"/>
<gene>
    <name evidence="6" type="ORF">Pcinc_028569</name>
</gene>
<evidence type="ECO:0000313" key="7">
    <source>
        <dbReference type="Proteomes" id="UP001286313"/>
    </source>
</evidence>
<feature type="domain" description="B box-type" evidence="5">
    <location>
        <begin position="131"/>
        <end position="179"/>
    </location>
</feature>
<dbReference type="InterPro" id="IPR047153">
    <property type="entry name" value="TRIM45/56/19-like"/>
</dbReference>
<dbReference type="SMART" id="SM00336">
    <property type="entry name" value="BBOX"/>
    <property type="match status" value="2"/>
</dbReference>
<sequence length="316" mass="34920">MEDELRCGQCCGFYHVPVLLECRHALCLACARELQKATTPPRGEDEGGEGGESNCSEVDKLSVLSDADSGVSCSSRPTSLVDPPPPPAYTITCPSCTAVTATDESGAGGLPRYRVLAAVVDKHLERYQVAEPCQLCEGSGAPRPAQVFCDQCLVFYCSACRDACHPARGPLATHWLVSVAEGRALVRARRREREGRCPRHPQEHVSMFCRTCRIPVCVLCLTHDQQHHHHHDVHALNALTKTHKRQRPNTRNIEGNVLVKKGSDMKERVMMSWRELRQKLHSVKESRRITVVGRGGLEGDRREGKGSVVMMVGREA</sequence>
<dbReference type="Pfam" id="PF00643">
    <property type="entry name" value="zf-B_box"/>
    <property type="match status" value="1"/>
</dbReference>
<dbReference type="EMBL" id="JAWQEG010003516">
    <property type="protein sequence ID" value="KAK3865852.1"/>
    <property type="molecule type" value="Genomic_DNA"/>
</dbReference>
<dbReference type="InterPro" id="IPR017907">
    <property type="entry name" value="Znf_RING_CS"/>
</dbReference>
<evidence type="ECO:0000313" key="6">
    <source>
        <dbReference type="EMBL" id="KAK3865852.1"/>
    </source>
</evidence>
<dbReference type="GO" id="GO:0008270">
    <property type="term" value="F:zinc ion binding"/>
    <property type="evidence" value="ECO:0007669"/>
    <property type="project" value="UniProtKB-KW"/>
</dbReference>
<dbReference type="Proteomes" id="UP001286313">
    <property type="component" value="Unassembled WGS sequence"/>
</dbReference>
<dbReference type="InterPro" id="IPR013083">
    <property type="entry name" value="Znf_RING/FYVE/PHD"/>
</dbReference>
<keyword evidence="7" id="KW-1185">Reference proteome</keyword>
<dbReference type="Gene3D" id="3.30.160.60">
    <property type="entry name" value="Classic Zinc Finger"/>
    <property type="match status" value="1"/>
</dbReference>
<dbReference type="PANTHER" id="PTHR25462:SF306">
    <property type="entry name" value="TRIPARTITE MOTIF CONTAINING 9"/>
    <property type="match status" value="1"/>
</dbReference>
<protein>
    <recommendedName>
        <fullName evidence="5">B box-type domain-containing protein</fullName>
    </recommendedName>
</protein>
<evidence type="ECO:0000259" key="5">
    <source>
        <dbReference type="PROSITE" id="PS50119"/>
    </source>
</evidence>
<dbReference type="Gene3D" id="3.30.40.10">
    <property type="entry name" value="Zinc/RING finger domain, C3HC4 (zinc finger)"/>
    <property type="match status" value="1"/>
</dbReference>
<dbReference type="PANTHER" id="PTHR25462">
    <property type="entry name" value="BONUS, ISOFORM C-RELATED"/>
    <property type="match status" value="1"/>
</dbReference>
<evidence type="ECO:0000256" key="2">
    <source>
        <dbReference type="ARBA" id="ARBA00022771"/>
    </source>
</evidence>
<feature type="domain" description="B box-type" evidence="5">
    <location>
        <begin position="192"/>
        <end position="236"/>
    </location>
</feature>
<dbReference type="GO" id="GO:0061630">
    <property type="term" value="F:ubiquitin protein ligase activity"/>
    <property type="evidence" value="ECO:0007669"/>
    <property type="project" value="TreeGrafter"/>
</dbReference>
<dbReference type="SUPFAM" id="SSF57850">
    <property type="entry name" value="RING/U-box"/>
    <property type="match status" value="1"/>
</dbReference>
<dbReference type="PROSITE" id="PS00518">
    <property type="entry name" value="ZF_RING_1"/>
    <property type="match status" value="1"/>
</dbReference>
<dbReference type="Gene3D" id="4.10.830.40">
    <property type="match status" value="1"/>
</dbReference>
<evidence type="ECO:0000256" key="3">
    <source>
        <dbReference type="ARBA" id="ARBA00022833"/>
    </source>
</evidence>
<proteinExistence type="predicted"/>
<keyword evidence="3" id="KW-0862">Zinc</keyword>
<evidence type="ECO:0000256" key="4">
    <source>
        <dbReference type="PROSITE-ProRule" id="PRU00024"/>
    </source>
</evidence>
<name>A0AAE1K718_PETCI</name>
<keyword evidence="1" id="KW-0479">Metal-binding</keyword>
<evidence type="ECO:0000256" key="1">
    <source>
        <dbReference type="ARBA" id="ARBA00022723"/>
    </source>
</evidence>
<dbReference type="InterPro" id="IPR000315">
    <property type="entry name" value="Znf_B-box"/>
</dbReference>
<dbReference type="Pfam" id="PF22586">
    <property type="entry name" value="ANCHR-like_BBOX"/>
    <property type="match status" value="1"/>
</dbReference>